<feature type="region of interest" description="Disordered" evidence="1">
    <location>
        <begin position="533"/>
        <end position="586"/>
    </location>
</feature>
<dbReference type="PANTHER" id="PTHR24559:SF444">
    <property type="entry name" value="REVERSE TRANSCRIPTASE DOMAIN-CONTAINING PROTEIN"/>
    <property type="match status" value="1"/>
</dbReference>
<evidence type="ECO:0000259" key="2">
    <source>
        <dbReference type="Pfam" id="PF00078"/>
    </source>
</evidence>
<evidence type="ECO:0000256" key="1">
    <source>
        <dbReference type="SAM" id="MobiDB-lite"/>
    </source>
</evidence>
<feature type="region of interest" description="Disordered" evidence="1">
    <location>
        <begin position="205"/>
        <end position="238"/>
    </location>
</feature>
<feature type="compositionally biased region" description="Polar residues" evidence="1">
    <location>
        <begin position="533"/>
        <end position="543"/>
    </location>
</feature>
<feature type="domain" description="Reverse transcriptase" evidence="2">
    <location>
        <begin position="1693"/>
        <end position="1820"/>
    </location>
</feature>
<dbReference type="Pfam" id="PF03732">
    <property type="entry name" value="Retrotrans_gag"/>
    <property type="match status" value="1"/>
</dbReference>
<feature type="compositionally biased region" description="Polar residues" evidence="1">
    <location>
        <begin position="205"/>
        <end position="222"/>
    </location>
</feature>
<dbReference type="Gene3D" id="3.10.10.10">
    <property type="entry name" value="HIV Type 1 Reverse Transcriptase, subunit A, domain 1"/>
    <property type="match status" value="1"/>
</dbReference>
<name>A0A0D6L4C6_9BILA</name>
<feature type="compositionally biased region" description="Pro residues" evidence="1">
    <location>
        <begin position="551"/>
        <end position="560"/>
    </location>
</feature>
<dbReference type="Proteomes" id="UP000054495">
    <property type="component" value="Unassembled WGS sequence"/>
</dbReference>
<protein>
    <recommendedName>
        <fullName evidence="6">Reverse transcriptase domain-containing protein</fullName>
    </recommendedName>
</protein>
<organism evidence="4 5">
    <name type="scientific">Ancylostoma ceylanicum</name>
    <dbReference type="NCBI Taxonomy" id="53326"/>
    <lineage>
        <taxon>Eukaryota</taxon>
        <taxon>Metazoa</taxon>
        <taxon>Ecdysozoa</taxon>
        <taxon>Nematoda</taxon>
        <taxon>Chromadorea</taxon>
        <taxon>Rhabditida</taxon>
        <taxon>Rhabditina</taxon>
        <taxon>Rhabditomorpha</taxon>
        <taxon>Strongyloidea</taxon>
        <taxon>Ancylostomatidae</taxon>
        <taxon>Ancylostomatinae</taxon>
        <taxon>Ancylostoma</taxon>
    </lineage>
</organism>
<feature type="region of interest" description="Disordered" evidence="1">
    <location>
        <begin position="1234"/>
        <end position="1274"/>
    </location>
</feature>
<evidence type="ECO:0008006" key="6">
    <source>
        <dbReference type="Google" id="ProtNLM"/>
    </source>
</evidence>
<reference evidence="4 5" key="1">
    <citation type="submission" date="2013-05" db="EMBL/GenBank/DDBJ databases">
        <title>Draft genome of the parasitic nematode Anyclostoma ceylanicum.</title>
        <authorList>
            <person name="Mitreva M."/>
        </authorList>
    </citation>
    <scope>NUCLEOTIDE SEQUENCE [LARGE SCALE GENOMIC DNA]</scope>
</reference>
<dbReference type="PANTHER" id="PTHR24559">
    <property type="entry name" value="TRANSPOSON TY3-I GAG-POL POLYPROTEIN"/>
    <property type="match status" value="1"/>
</dbReference>
<sequence length="1822" mass="207891">MASQALLCKIRYHLNARLAPAHPYVPYEGFTHHCHTVKAPQDLARMPKDLKKRLEGSHLVRLTTAVQILDGRPFDEVPEYRRDAYIYEMLRFVEDAFDGATGRTIPHIKSAVIRHDTAAGECWCECRQCEKNHIGFTIKDHLLEHHGAHMKYPEAATIQTNIGGPVELIFSMEQIWLQIPRDRRAQAADRSATAVLLFPPLSSQPQRQASTTLHFSTTQRQNKLPPVKSKGPSYPTPRTKRRLLYDIARKKYLGKKLDVPETPRTSKKLGKSLPLKEEEPSTSKLETKELGSPVSELLKSLQSTIERTKAEHARIEQIPRRKMFAERDTPTLYASCKLLGNRVEKFSGDSDKTFEEFLDEYKDLIESLNIPHEHAKSLLPLYLTGGAKLKYQSLSDEEKSNWQSIVTTLARKFKNQAMLSNIRDELHNLRQGKDSVGEFARKILAKTKVAFQGEDKSVPRKLAIDFFIKGLRPDIRKAIRRLPDPSDFETAVANAEKEQRILEQERREERDILESINALVLDDKVEELQKQVNSLQQRSQPQGQIARMPPRNRPLPPSRPQPANARFNRRPQPMFRGNPANRRNFPTNRRFFNNPFRNFWNQGNFYNPFRFQNQNYTPFQPMYAQQDHFNPPMSQPAIMQGTQGAPQFNQQSRFPSAAQNVNFLCLLAIIATALIPSVTAHEFQICGSSSFPNLLALPKLVECRVSTEEPMIETMIKLYAENSNPLKMTAHRCYRDLIKVSVHNFLYIRTRHTVIDRQRISISPEECRSAAVTGSIHGHPLTEISTGLKTTNEIEDEDRKLPLWGTNVYLRSVYSIEQGEIASFNGENVLSTLGNLDNCSLSIGNCQTPQETIIWEPVQITPYCRFSEIGEYNALTTMKYVLLPEHELAFELSSNHLLRSDLLQHCNIYNSYLTTSNHVISFPNIPPNIMIQDFVLENPVTFRKKRDTRYITDNENRQSRYDLVPLQALPLIQRLYNVTEMNKLPPFETQPIKDHKLLREIKQWNVTNFDFLRRIRLYAAEESHVSALRTIRYAEYRFRQLTWLRTIKSKRPLNYAEVSIQQDLEQGVTDIFDDYLNREFGPLQLIIPGNSAQSNSKEIPFFQVEDLLKVDVLPAPSLPLQTTTPQPPLTNKPLTAVKTTQIPSTTKTPAIVTTLRPTSAVILQPIPTAKYIPVIVPSTSTSPKTTAPPITTKAPTSTSTVPAPGTTKAPLLIPTYISPQIEQKRVEPKVDQPLKTTATPTTTATKTTTPLPTTSKTVTTSVPTVQPKSTTLPTIMQPKAPTAAMLTQPSSTKTNPPLKYMVTSEGFPDYFEEPYQSETSQISVEPLVANENFISPPLIPASHSFDYNSLRRNFNNICIRQYLNNQKIHELSRVDPTWAARTLLGKSDISATLSNDELLVTRCRKIEATHVFLDHRVNETCYNLLPVLIGEQLWFSIPGTRDLIQTAVETTCPYSSILHPKQSQPLLPPNTLDSQNARPFLFNAPPLYQQFSLNFAPTIRFQIQHLQQEYIALQNKLHKRGILENTLLQLKNAGSAVGESLTSIYDKTTNLIVRSHVNWRKRYSAYRMVLSALTWDSSAAYKRILRRKSNHYDVASEIDLHPSVLTENQREQLRNVVRRHANAFVGPDGHLGHYNGPIRHRIDLIDNAPVPTRKIYRVPLEKRAEIEKQITQMLKDGIIRESSSPFCAPIVLVRKREANTWRFTIDFRGLNAITKPQQSILPNIQDIIDLCANKCLYSSLDFQQGFHQIPLEESHCERTAFACFLGAFEYIRMPMGLKGAPATFQRIMDNFKKHLRAHVFIYIDDLIITSETPEEHIDDINE</sequence>
<dbReference type="InterPro" id="IPR043128">
    <property type="entry name" value="Rev_trsase/Diguanyl_cyclase"/>
</dbReference>
<evidence type="ECO:0000259" key="3">
    <source>
        <dbReference type="Pfam" id="PF03732"/>
    </source>
</evidence>
<feature type="region of interest" description="Disordered" evidence="1">
    <location>
        <begin position="1180"/>
        <end position="1207"/>
    </location>
</feature>
<dbReference type="Gene3D" id="3.30.70.270">
    <property type="match status" value="1"/>
</dbReference>
<gene>
    <name evidence="4" type="ORF">ANCCEY_14898</name>
</gene>
<proteinExistence type="predicted"/>
<feature type="domain" description="Retrotransposon gag" evidence="3">
    <location>
        <begin position="378"/>
        <end position="473"/>
    </location>
</feature>
<evidence type="ECO:0000313" key="5">
    <source>
        <dbReference type="Proteomes" id="UP000054495"/>
    </source>
</evidence>
<dbReference type="InterPro" id="IPR043502">
    <property type="entry name" value="DNA/RNA_pol_sf"/>
</dbReference>
<feature type="region of interest" description="Disordered" evidence="1">
    <location>
        <begin position="256"/>
        <end position="291"/>
    </location>
</feature>
<dbReference type="SUPFAM" id="SSF56672">
    <property type="entry name" value="DNA/RNA polymerases"/>
    <property type="match status" value="1"/>
</dbReference>
<dbReference type="InterPro" id="IPR000477">
    <property type="entry name" value="RT_dom"/>
</dbReference>
<feature type="compositionally biased region" description="Low complexity" evidence="1">
    <location>
        <begin position="1234"/>
        <end position="1271"/>
    </location>
</feature>
<feature type="compositionally biased region" description="Basic and acidic residues" evidence="1">
    <location>
        <begin position="274"/>
        <end position="289"/>
    </location>
</feature>
<keyword evidence="5" id="KW-1185">Reference proteome</keyword>
<dbReference type="InterPro" id="IPR005162">
    <property type="entry name" value="Retrotrans_gag_dom"/>
</dbReference>
<dbReference type="EMBL" id="KE126672">
    <property type="protein sequence ID" value="EPB66015.1"/>
    <property type="molecule type" value="Genomic_DNA"/>
</dbReference>
<accession>A0A0D6L4C6</accession>
<feature type="non-terminal residue" evidence="4">
    <location>
        <position position="1822"/>
    </location>
</feature>
<evidence type="ECO:0000313" key="4">
    <source>
        <dbReference type="EMBL" id="EPB66015.1"/>
    </source>
</evidence>
<dbReference type="SUPFAM" id="SSF161008">
    <property type="entry name" value="Viral glycoprotein ectodomain-like"/>
    <property type="match status" value="1"/>
</dbReference>
<dbReference type="Pfam" id="PF24664">
    <property type="entry name" value="Monjiviricetes_fusion"/>
    <property type="match status" value="1"/>
</dbReference>
<dbReference type="InterPro" id="IPR053134">
    <property type="entry name" value="RNA-dir_DNA_polymerase"/>
</dbReference>
<dbReference type="CDD" id="cd01647">
    <property type="entry name" value="RT_LTR"/>
    <property type="match status" value="1"/>
</dbReference>
<dbReference type="Pfam" id="PF00078">
    <property type="entry name" value="RVT_1"/>
    <property type="match status" value="1"/>
</dbReference>